<sequence length="268" mass="30869">MKIGLFITARLKSSRLPLKLLLDLNGRTIIERVIDRAKQITDVDQIVLCTSVNRQDKPLTDIALKNDIHYYLGSEEDVLQRLLDAAKFFSVDYIISITGENPIFSVEYANQTIDLIKKTHADFIQFAGLPIGCAVYGIKVKALEVVCAVKKEVDTEIWGPLINRPELFDIIREEVPSFYNRLDLRITNDYFEDYQFLNAVFKHFGKNEIPSLYSVLDLLDLNPEYLKIHGHRIQASLSEEQLGKIDIYFKENLVRIKEIKAGIYKKMI</sequence>
<dbReference type="Proteomes" id="UP001193389">
    <property type="component" value="Chromosome"/>
</dbReference>
<dbReference type="PANTHER" id="PTHR42866">
    <property type="entry name" value="3-DEOXY-MANNO-OCTULOSONATE CYTIDYLYLTRANSFERASE"/>
    <property type="match status" value="1"/>
</dbReference>
<dbReference type="Gene3D" id="3.90.550.10">
    <property type="entry name" value="Spore Coat Polysaccharide Biosynthesis Protein SpsA, Chain A"/>
    <property type="match status" value="1"/>
</dbReference>
<name>A0A5K7S4E4_9BACT</name>
<gene>
    <name evidence="1" type="ORF">AQPE_0361</name>
</gene>
<dbReference type="RefSeq" id="WP_318349316.1">
    <property type="nucleotide sequence ID" value="NZ_AP018694.1"/>
</dbReference>
<evidence type="ECO:0000313" key="2">
    <source>
        <dbReference type="Proteomes" id="UP001193389"/>
    </source>
</evidence>
<dbReference type="SUPFAM" id="SSF53448">
    <property type="entry name" value="Nucleotide-diphospho-sugar transferases"/>
    <property type="match status" value="1"/>
</dbReference>
<dbReference type="KEGG" id="anf:AQPE_0361"/>
<accession>A0A5K7S4E4</accession>
<dbReference type="InterPro" id="IPR003329">
    <property type="entry name" value="Cytidylyl_trans"/>
</dbReference>
<keyword evidence="2" id="KW-1185">Reference proteome</keyword>
<organism evidence="1 2">
    <name type="scientific">Aquipluma nitroreducens</name>
    <dbReference type="NCBI Taxonomy" id="2010828"/>
    <lineage>
        <taxon>Bacteria</taxon>
        <taxon>Pseudomonadati</taxon>
        <taxon>Bacteroidota</taxon>
        <taxon>Bacteroidia</taxon>
        <taxon>Marinilabiliales</taxon>
        <taxon>Prolixibacteraceae</taxon>
        <taxon>Aquipluma</taxon>
    </lineage>
</organism>
<evidence type="ECO:0000313" key="1">
    <source>
        <dbReference type="EMBL" id="BBE16224.1"/>
    </source>
</evidence>
<proteinExistence type="predicted"/>
<dbReference type="Pfam" id="PF02348">
    <property type="entry name" value="CTP_transf_3"/>
    <property type="match status" value="1"/>
</dbReference>
<reference evidence="1" key="1">
    <citation type="journal article" date="2020" name="Int. J. Syst. Evol. Microbiol.">
        <title>Aquipluma nitroreducens gen. nov. sp. nov., a novel facultatively anaerobic bacterium isolated from a freshwater lake.</title>
        <authorList>
            <person name="Watanabe M."/>
            <person name="Kojima H."/>
            <person name="Fukui M."/>
        </authorList>
    </citation>
    <scope>NUCLEOTIDE SEQUENCE</scope>
    <source>
        <strain evidence="1">MeG22</strain>
    </source>
</reference>
<dbReference type="InterPro" id="IPR029044">
    <property type="entry name" value="Nucleotide-diphossugar_trans"/>
</dbReference>
<dbReference type="PANTHER" id="PTHR42866:SF1">
    <property type="entry name" value="SPORE COAT POLYSACCHARIDE BIOSYNTHESIS PROTEIN SPSF"/>
    <property type="match status" value="1"/>
</dbReference>
<dbReference type="EMBL" id="AP018694">
    <property type="protein sequence ID" value="BBE16224.1"/>
    <property type="molecule type" value="Genomic_DNA"/>
</dbReference>
<protein>
    <submittedName>
        <fullName evidence="1">Spore coat polysaccharide biosynthesis protein spsF</fullName>
    </submittedName>
</protein>
<dbReference type="GO" id="GO:0005829">
    <property type="term" value="C:cytosol"/>
    <property type="evidence" value="ECO:0007669"/>
    <property type="project" value="TreeGrafter"/>
</dbReference>
<dbReference type="AlphaFoldDB" id="A0A5K7S4E4"/>